<feature type="non-terminal residue" evidence="1">
    <location>
        <position position="41"/>
    </location>
</feature>
<proteinExistence type="predicted"/>
<organism evidence="1">
    <name type="scientific">marine metagenome</name>
    <dbReference type="NCBI Taxonomy" id="408172"/>
    <lineage>
        <taxon>unclassified sequences</taxon>
        <taxon>metagenomes</taxon>
        <taxon>ecological metagenomes</taxon>
    </lineage>
</organism>
<protein>
    <submittedName>
        <fullName evidence="1">Uncharacterized protein</fullName>
    </submittedName>
</protein>
<accession>A0A382QM98</accession>
<evidence type="ECO:0000313" key="1">
    <source>
        <dbReference type="EMBL" id="SVC85441.1"/>
    </source>
</evidence>
<name>A0A382QM98_9ZZZZ</name>
<sequence>MTLLLVVEQTAPAISVLISRSSGVVTGNTSPMTGCDNTRRP</sequence>
<gene>
    <name evidence="1" type="ORF">METZ01_LOCUS338295</name>
</gene>
<dbReference type="AlphaFoldDB" id="A0A382QM98"/>
<reference evidence="1" key="1">
    <citation type="submission" date="2018-05" db="EMBL/GenBank/DDBJ databases">
        <authorList>
            <person name="Lanie J.A."/>
            <person name="Ng W.-L."/>
            <person name="Kazmierczak K.M."/>
            <person name="Andrzejewski T.M."/>
            <person name="Davidsen T.M."/>
            <person name="Wayne K.J."/>
            <person name="Tettelin H."/>
            <person name="Glass J.I."/>
            <person name="Rusch D."/>
            <person name="Podicherti R."/>
            <person name="Tsui H.-C.T."/>
            <person name="Winkler M.E."/>
        </authorList>
    </citation>
    <scope>NUCLEOTIDE SEQUENCE</scope>
</reference>
<dbReference type="EMBL" id="UINC01114842">
    <property type="protein sequence ID" value="SVC85441.1"/>
    <property type="molecule type" value="Genomic_DNA"/>
</dbReference>